<evidence type="ECO:0000313" key="12">
    <source>
        <dbReference type="EMBL" id="APD74830.1"/>
    </source>
</evidence>
<dbReference type="VEuPathDB" id="TriTrypDB:Tb1125.11.17680"/>
<reference evidence="12" key="1">
    <citation type="submission" date="2016-08" db="EMBL/GenBank/DDBJ databases">
        <title>VSG repertoire of Trypanosoma brucei EATRO 1125.</title>
        <authorList>
            <person name="Cross G.A."/>
        </authorList>
    </citation>
    <scope>NUCLEOTIDE SEQUENCE</scope>
    <source>
        <strain evidence="12">EATRO 1125</strain>
    </source>
</reference>
<dbReference type="VEuPathDB" id="TriTrypDB:Tb11.0230"/>
<dbReference type="GO" id="GO:0005886">
    <property type="term" value="C:plasma membrane"/>
    <property type="evidence" value="ECO:0007669"/>
    <property type="project" value="UniProtKB-SubCell"/>
</dbReference>
<dbReference type="AlphaFoldDB" id="A0A1J0RAP1"/>
<evidence type="ECO:0000259" key="10">
    <source>
        <dbReference type="Pfam" id="PF10659"/>
    </source>
</evidence>
<keyword evidence="6" id="KW-0472">Membrane</keyword>
<evidence type="ECO:0000256" key="7">
    <source>
        <dbReference type="ARBA" id="ARBA00023180"/>
    </source>
</evidence>
<dbReference type="Gene3D" id="3.30.1680.40">
    <property type="match status" value="1"/>
</dbReference>
<proteinExistence type="predicted"/>
<sequence>MSFSRAGATATWLIAVALHAATKVEGTADESAAAHRAMCRLYRAAAGTWTAPTLEPTAESTRLLINAVNMSVAPQTWQDLFTDDDSSNAYDTLKDHAKELADKLGGKAAWDAWRLDKKNIKTLKIGTDDSGNYKKIRDKAQAAECSRQIQVLVSQAQTLADKEKPLTEFLTDDSKNKIKTYLNAALYGGTGNLGKPEPGKTTGDTFSFGAACKTSNPRLSIAGDFFCLCGHSSANNGECSKEYTPTSTSVSAAAMATDWETLRATCGVTLPQTATAEAISSALTNCEAALTQKTDGGNARVYLGHSAANTGEDCDGSDTKTCVSYTKYFVKNSGQPLATLPWYKALSDAASAITEARQKESELRAILHQLAAVESAVRITYNAAAAGRLAITAPQQNQPKKQSTEIAEECHKHHDDNTTCPKDKCIYDEKANKCNPIKQVEGSETTATGKGGATNAEAKKCSNNKTQEECKSPNCKWEGETCKDTSFLVNKKFVLTVATLVILVAF</sequence>
<keyword evidence="7" id="KW-0325">Glycoprotein</keyword>
<comment type="function">
    <text evidence="1">VSG forms a coat on the surface of the parasite. The trypanosome evades the immune response of the host by expressing a series of antigenically distinct VSGs from an estimated 1000 VSG genes.</text>
</comment>
<dbReference type="EMBL" id="KX700874">
    <property type="protein sequence ID" value="APD74830.1"/>
    <property type="molecule type" value="Genomic_DNA"/>
</dbReference>
<evidence type="ECO:0000256" key="9">
    <source>
        <dbReference type="SAM" id="SignalP"/>
    </source>
</evidence>
<protein>
    <submittedName>
        <fullName evidence="12">Variant surface glycoprotein 1125.4306</fullName>
    </submittedName>
</protein>
<dbReference type="GO" id="GO:0098552">
    <property type="term" value="C:side of membrane"/>
    <property type="evidence" value="ECO:0007669"/>
    <property type="project" value="UniProtKB-KW"/>
</dbReference>
<keyword evidence="3" id="KW-1003">Cell membrane</keyword>
<dbReference type="Pfam" id="PF13206">
    <property type="entry name" value="VSG_B"/>
    <property type="match status" value="1"/>
</dbReference>
<evidence type="ECO:0000259" key="11">
    <source>
        <dbReference type="Pfam" id="PF13206"/>
    </source>
</evidence>
<evidence type="ECO:0000256" key="4">
    <source>
        <dbReference type="ARBA" id="ARBA00022622"/>
    </source>
</evidence>
<evidence type="ECO:0000256" key="8">
    <source>
        <dbReference type="ARBA" id="ARBA00023288"/>
    </source>
</evidence>
<evidence type="ECO:0000256" key="2">
    <source>
        <dbReference type="ARBA" id="ARBA00004609"/>
    </source>
</evidence>
<feature type="chain" id="PRO_5012836932" evidence="9">
    <location>
        <begin position="27"/>
        <end position="506"/>
    </location>
</feature>
<dbReference type="InterPro" id="IPR019609">
    <property type="entry name" value="Variant_surf_glycoprt_trypan_C"/>
</dbReference>
<evidence type="ECO:0000256" key="3">
    <source>
        <dbReference type="ARBA" id="ARBA00022475"/>
    </source>
</evidence>
<feature type="domain" description="Trypanosome variant surface glycoprotein B-type N-terminal" evidence="11">
    <location>
        <begin position="14"/>
        <end position="371"/>
    </location>
</feature>
<feature type="domain" description="Trypanosome variant surface glycoprotein C-terminal" evidence="10">
    <location>
        <begin position="410"/>
        <end position="503"/>
    </location>
</feature>
<evidence type="ECO:0000256" key="5">
    <source>
        <dbReference type="ARBA" id="ARBA00022729"/>
    </source>
</evidence>
<feature type="signal peptide" evidence="9">
    <location>
        <begin position="1"/>
        <end position="26"/>
    </location>
</feature>
<dbReference type="Pfam" id="PF10659">
    <property type="entry name" value="Trypan_glycop_C"/>
    <property type="match status" value="1"/>
</dbReference>
<dbReference type="InterPro" id="IPR025932">
    <property type="entry name" value="Trypano_VSG_B_N_dom"/>
</dbReference>
<evidence type="ECO:0000256" key="1">
    <source>
        <dbReference type="ARBA" id="ARBA00002523"/>
    </source>
</evidence>
<keyword evidence="5 9" id="KW-0732">Signal</keyword>
<evidence type="ECO:0000256" key="6">
    <source>
        <dbReference type="ARBA" id="ARBA00023136"/>
    </source>
</evidence>
<accession>A0A1J0RAP1</accession>
<comment type="subcellular location">
    <subcellularLocation>
        <location evidence="2">Cell membrane</location>
        <topology evidence="2">Lipid-anchor</topology>
        <topology evidence="2">GPI-anchor</topology>
    </subcellularLocation>
</comment>
<organism evidence="12">
    <name type="scientific">Trypanosoma brucei</name>
    <dbReference type="NCBI Taxonomy" id="5691"/>
    <lineage>
        <taxon>Eukaryota</taxon>
        <taxon>Discoba</taxon>
        <taxon>Euglenozoa</taxon>
        <taxon>Kinetoplastea</taxon>
        <taxon>Metakinetoplastina</taxon>
        <taxon>Trypanosomatida</taxon>
        <taxon>Trypanosomatidae</taxon>
        <taxon>Trypanosoma</taxon>
    </lineage>
</organism>
<keyword evidence="4" id="KW-0336">GPI-anchor</keyword>
<dbReference type="VEuPathDB" id="TriTrypDB:Tb427_000321200"/>
<keyword evidence="8" id="KW-0449">Lipoprotein</keyword>
<name>A0A1J0RAP1_9TRYP</name>